<evidence type="ECO:0000256" key="1">
    <source>
        <dbReference type="SAM" id="MobiDB-lite"/>
    </source>
</evidence>
<feature type="region of interest" description="Disordered" evidence="1">
    <location>
        <begin position="1"/>
        <end position="45"/>
    </location>
</feature>
<proteinExistence type="predicted"/>
<dbReference type="AlphaFoldDB" id="A0A8H7A8N9"/>
<evidence type="ECO:0000313" key="3">
    <source>
        <dbReference type="Proteomes" id="UP000606974"/>
    </source>
</evidence>
<accession>A0A8H7A8N9</accession>
<organism evidence="2 3">
    <name type="scientific">Endocarpon pusillum</name>
    <dbReference type="NCBI Taxonomy" id="364733"/>
    <lineage>
        <taxon>Eukaryota</taxon>
        <taxon>Fungi</taxon>
        <taxon>Dikarya</taxon>
        <taxon>Ascomycota</taxon>
        <taxon>Pezizomycotina</taxon>
        <taxon>Eurotiomycetes</taxon>
        <taxon>Chaetothyriomycetidae</taxon>
        <taxon>Verrucariales</taxon>
        <taxon>Verrucariaceae</taxon>
        <taxon>Endocarpon</taxon>
    </lineage>
</organism>
<keyword evidence="3" id="KW-1185">Reference proteome</keyword>
<sequence length="111" mass="12553">MRTKKVSPHAYLDHSLAPSQAGVLDWGGSTSAPMSTLPPASVQQWGSDFASTERIQFEHHFGDVREEERKRQRTKSRTPQRPDVWKSKGQGWMDGASTLGLDLDVMDMQRR</sequence>
<dbReference type="EMBL" id="JAACFV010000130">
    <property type="protein sequence ID" value="KAF7504675.1"/>
    <property type="molecule type" value="Genomic_DNA"/>
</dbReference>
<gene>
    <name evidence="2" type="ORF">GJ744_001956</name>
</gene>
<evidence type="ECO:0000313" key="2">
    <source>
        <dbReference type="EMBL" id="KAF7504675.1"/>
    </source>
</evidence>
<protein>
    <submittedName>
        <fullName evidence="2">Uncharacterized protein</fullName>
    </submittedName>
</protein>
<name>A0A8H7A8N9_9EURO</name>
<reference evidence="2" key="1">
    <citation type="submission" date="2020-02" db="EMBL/GenBank/DDBJ databases">
        <authorList>
            <person name="Palmer J.M."/>
        </authorList>
    </citation>
    <scope>NUCLEOTIDE SEQUENCE</scope>
    <source>
        <strain evidence="2">EPUS1.4</strain>
        <tissue evidence="2">Thallus</tissue>
    </source>
</reference>
<feature type="region of interest" description="Disordered" evidence="1">
    <location>
        <begin position="57"/>
        <end position="91"/>
    </location>
</feature>
<feature type="compositionally biased region" description="Basic and acidic residues" evidence="1">
    <location>
        <begin position="57"/>
        <end position="70"/>
    </location>
</feature>
<dbReference type="Proteomes" id="UP000606974">
    <property type="component" value="Unassembled WGS sequence"/>
</dbReference>
<comment type="caution">
    <text evidence="2">The sequence shown here is derived from an EMBL/GenBank/DDBJ whole genome shotgun (WGS) entry which is preliminary data.</text>
</comment>